<dbReference type="RefSeq" id="WP_353474709.1">
    <property type="nucleotide sequence ID" value="NZ_CP123385.1"/>
</dbReference>
<dbReference type="EMBL" id="CP123385">
    <property type="protein sequence ID" value="XCC95843.1"/>
    <property type="molecule type" value="Genomic_DNA"/>
</dbReference>
<dbReference type="AlphaFoldDB" id="A0AAU8AMX4"/>
<dbReference type="SUPFAM" id="SSF50494">
    <property type="entry name" value="Trypsin-like serine proteases"/>
    <property type="match status" value="1"/>
</dbReference>
<accession>A0AAU8AMX4</accession>
<gene>
    <name evidence="3" type="ORF">PVT71_22435</name>
</gene>
<evidence type="ECO:0000313" key="3">
    <source>
        <dbReference type="EMBL" id="XCC95843.1"/>
    </source>
</evidence>
<dbReference type="PANTHER" id="PTHR36234">
    <property type="entry name" value="LYSYL ENDOPEPTIDASE"/>
    <property type="match status" value="1"/>
</dbReference>
<organism evidence="3">
    <name type="scientific">Alloyangia sp. H15</name>
    <dbReference type="NCBI Taxonomy" id="3029062"/>
    <lineage>
        <taxon>Bacteria</taxon>
        <taxon>Pseudomonadati</taxon>
        <taxon>Pseudomonadota</taxon>
        <taxon>Alphaproteobacteria</taxon>
        <taxon>Rhodobacterales</taxon>
        <taxon>Roseobacteraceae</taxon>
        <taxon>Alloyangia</taxon>
    </lineage>
</organism>
<dbReference type="SUPFAM" id="SSF52266">
    <property type="entry name" value="SGNH hydrolase"/>
    <property type="match status" value="1"/>
</dbReference>
<dbReference type="Pfam" id="PF13365">
    <property type="entry name" value="Trypsin_2"/>
    <property type="match status" value="1"/>
</dbReference>
<evidence type="ECO:0000259" key="2">
    <source>
        <dbReference type="Pfam" id="PF03372"/>
    </source>
</evidence>
<dbReference type="Gene3D" id="3.40.50.1110">
    <property type="entry name" value="SGNH hydrolase"/>
    <property type="match status" value="1"/>
</dbReference>
<feature type="region of interest" description="Disordered" evidence="1">
    <location>
        <begin position="960"/>
        <end position="984"/>
    </location>
</feature>
<dbReference type="GO" id="GO:0016788">
    <property type="term" value="F:hydrolase activity, acting on ester bonds"/>
    <property type="evidence" value="ECO:0007669"/>
    <property type="project" value="UniProtKB-ARBA"/>
</dbReference>
<dbReference type="InterPro" id="IPR009003">
    <property type="entry name" value="Peptidase_S1_PA"/>
</dbReference>
<dbReference type="InterPro" id="IPR036691">
    <property type="entry name" value="Endo/exonu/phosph_ase_sf"/>
</dbReference>
<dbReference type="InterPro" id="IPR036514">
    <property type="entry name" value="SGNH_hydro_sf"/>
</dbReference>
<dbReference type="InterPro" id="IPR043504">
    <property type="entry name" value="Peptidase_S1_PA_chymotrypsin"/>
</dbReference>
<feature type="domain" description="Endonuclease/exonuclease/phosphatase" evidence="2">
    <location>
        <begin position="691"/>
        <end position="951"/>
    </location>
</feature>
<dbReference type="Pfam" id="PF03372">
    <property type="entry name" value="Exo_endo_phos"/>
    <property type="match status" value="1"/>
</dbReference>
<dbReference type="SUPFAM" id="SSF56219">
    <property type="entry name" value="DNase I-like"/>
    <property type="match status" value="1"/>
</dbReference>
<sequence>MEKITYEEFLERWNNLDLPESALRPYVLLEPGESAFSVEVRPNPETVTDIPRLESALTFLNDRSRQKRHRDFERALQRGDRRPVLVSEGDSWFQFPLLLDDVIDHLGANYLIWSLDAAGDTVENMIDSDDAEYMEGLEAQAERVQAFLLSAAGNDVIGAKDGVPVLLSLLHPGSRSTLAEKLINRAELGRVSDGLKASYRKVVARIRADPRFEKLPILIHGYDYPFPFPFGRNDTRRPIWVFTNQDKWLGSAFEAKGIAGQELRRDIVRMLIDTLYDTLAEVAAEDPQVHLVDLRGTLTKRTDWVDEIHGTGAGFARIAQKFDAVLRAVLPPQPRVEAALVVEEPAPPPQPAAEEEFLAPEPELARYRFKVEAVPAKAMGIPDPERFGLGFTDPARLEAIVEEDDSVPFCFLSKGSEIGKAVARISTRGTTWDGKSGRWRGTGFLVAPNILLTNAHVINSREVGAAAKVEFGYEECPTGEVLPTFTYKLDPNRLFVSSGPQDLDYTFIWIEGDAETRFGHIQLWRGSFIAVDRHPAHVIHHPDGKPKRASLRRNDIVTSLGAREVLVHYTSDTMHGSSGAPVMRDDWRLFALHHAFEEADAELREKLGRNGFDVNFVNEGIKISAIAIDLDMRARNGPDQQSAAEVLRHMGGSDSRTGFFGTLGREATGESAFERVVDTYRGGEQDVDVAFWNVEWFSRNFREKLQSVARVIADLNLDIWALEETSPEATEALVAELKRSFQMDFDFAVSEPGAASGRQTTAVIWNRTTVQGARLDWPAEADRLLRLDSRDPEAQQFEAEDGRIFNRYPGLFRFSSTSAVSGKTFDFLLVPLHLKALAEGAKRRRMASNVLAKAIGLAMAEHGESDVLMGGDTNAEIGSGQFQGLLDAGFAALGAADERDGAFTYLKRPHQSLIDSIFASPGMKQTIGAEDFIIIAADRTFPNFVTQVSDHRPVMVRLSLGETAGEPPPPTPGTTGDTETRPAVPDRELLEEFAARFRADPDGTLRQLADIWESGGS</sequence>
<dbReference type="Gene3D" id="3.60.10.10">
    <property type="entry name" value="Endonuclease/exonuclease/phosphatase"/>
    <property type="match status" value="1"/>
</dbReference>
<dbReference type="Gene3D" id="2.40.10.10">
    <property type="entry name" value="Trypsin-like serine proteases"/>
    <property type="match status" value="2"/>
</dbReference>
<proteinExistence type="predicted"/>
<dbReference type="PANTHER" id="PTHR36234:SF5">
    <property type="entry name" value="LYSYL ENDOPEPTIDASE"/>
    <property type="match status" value="1"/>
</dbReference>
<reference evidence="3" key="1">
    <citation type="submission" date="2023-02" db="EMBL/GenBank/DDBJ databases">
        <title>Description and genomic characterization of Salipiger bruguierae sp. nov., isolated from the sediment of mangrove plant Bruguiera sexangula.</title>
        <authorList>
            <person name="Long M."/>
        </authorList>
    </citation>
    <scope>NUCLEOTIDE SEQUENCE</scope>
    <source>
        <strain evidence="3">H15</strain>
    </source>
</reference>
<evidence type="ECO:0000256" key="1">
    <source>
        <dbReference type="SAM" id="MobiDB-lite"/>
    </source>
</evidence>
<dbReference type="InterPro" id="IPR005135">
    <property type="entry name" value="Endo/exonuclease/phosphatase"/>
</dbReference>
<protein>
    <submittedName>
        <fullName evidence="3">Trypsin-like peptidase domain-containing protein</fullName>
    </submittedName>
</protein>
<name>A0AAU8AMX4_9RHOB</name>